<protein>
    <submittedName>
        <fullName evidence="2">Uncharacterized protein</fullName>
    </submittedName>
</protein>
<dbReference type="AlphaFoldDB" id="A0A8T4J3U4"/>
<accession>A0A8T4J3U4</accession>
<feature type="region of interest" description="Disordered" evidence="1">
    <location>
        <begin position="1"/>
        <end position="78"/>
    </location>
</feature>
<comment type="caution">
    <text evidence="2">The sequence shown here is derived from an EMBL/GenBank/DDBJ whole genome shotgun (WGS) entry which is preliminary data.</text>
</comment>
<keyword evidence="3" id="KW-1185">Reference proteome</keyword>
<evidence type="ECO:0000313" key="2">
    <source>
        <dbReference type="EMBL" id="MBR7677683.1"/>
    </source>
</evidence>
<reference evidence="2" key="1">
    <citation type="submission" date="2021-04" db="EMBL/GenBank/DDBJ databases">
        <title>Sequencing of actinobacteria type strains.</title>
        <authorList>
            <person name="Nguyen G.-S."/>
            <person name="Wentzel A."/>
        </authorList>
    </citation>
    <scope>NUCLEOTIDE SEQUENCE</scope>
    <source>
        <strain evidence="2">DSM 42095</strain>
    </source>
</reference>
<proteinExistence type="predicted"/>
<sequence length="78" mass="8201">MRSGPKPRPGWSSLKKLSQTAPVTGIRKTVTSSAKKGAIRTPAAPSSRRRAVLRVPARTPPARGASFAARPEAEVGPE</sequence>
<dbReference type="EMBL" id="JAGSMN010001028">
    <property type="protein sequence ID" value="MBR7677683.1"/>
    <property type="molecule type" value="Genomic_DNA"/>
</dbReference>
<evidence type="ECO:0000256" key="1">
    <source>
        <dbReference type="SAM" id="MobiDB-lite"/>
    </source>
</evidence>
<organism evidence="2 3">
    <name type="scientific">Streptomyces daliensis</name>
    <dbReference type="NCBI Taxonomy" id="299421"/>
    <lineage>
        <taxon>Bacteria</taxon>
        <taxon>Bacillati</taxon>
        <taxon>Actinomycetota</taxon>
        <taxon>Actinomycetes</taxon>
        <taxon>Kitasatosporales</taxon>
        <taxon>Streptomycetaceae</taxon>
        <taxon>Streptomyces</taxon>
    </lineage>
</organism>
<name>A0A8T4J3U4_9ACTN</name>
<feature type="compositionally biased region" description="Low complexity" evidence="1">
    <location>
        <begin position="53"/>
        <end position="63"/>
    </location>
</feature>
<feature type="non-terminal residue" evidence="2">
    <location>
        <position position="78"/>
    </location>
</feature>
<gene>
    <name evidence="2" type="ORF">KDA82_32775</name>
</gene>
<dbReference type="Proteomes" id="UP000675554">
    <property type="component" value="Unassembled WGS sequence"/>
</dbReference>
<evidence type="ECO:0000313" key="3">
    <source>
        <dbReference type="Proteomes" id="UP000675554"/>
    </source>
</evidence>